<dbReference type="GO" id="GO:0005576">
    <property type="term" value="C:extracellular region"/>
    <property type="evidence" value="ECO:0007669"/>
    <property type="project" value="UniProtKB-SubCell"/>
</dbReference>
<gene>
    <name evidence="11" type="primary">sti1</name>
    <name evidence="11" type="ORF">NN4_44710</name>
</gene>
<keyword evidence="6 8" id="KW-0722">Serine protease inhibitor</keyword>
<evidence type="ECO:0000256" key="7">
    <source>
        <dbReference type="ARBA" id="ARBA00023157"/>
    </source>
</evidence>
<feature type="domain" description="Subtilisin inhibitor" evidence="10">
    <location>
        <begin position="38"/>
        <end position="127"/>
    </location>
</feature>
<proteinExistence type="inferred from homology"/>
<evidence type="ECO:0000256" key="3">
    <source>
        <dbReference type="ARBA" id="ARBA00011738"/>
    </source>
</evidence>
<dbReference type="AlphaFoldDB" id="A0A511MH31"/>
<feature type="signal peptide" evidence="9">
    <location>
        <begin position="1"/>
        <end position="25"/>
    </location>
</feature>
<comment type="caution">
    <text evidence="11">The sequence shown here is derived from an EMBL/GenBank/DDBJ whole genome shotgun (WGS) entry which is preliminary data.</text>
</comment>
<feature type="chain" id="PRO_5021835573" evidence="9">
    <location>
        <begin position="26"/>
        <end position="141"/>
    </location>
</feature>
<organism evidence="11 12">
    <name type="scientific">Nocardia ninae NBRC 108245</name>
    <dbReference type="NCBI Taxonomy" id="1210091"/>
    <lineage>
        <taxon>Bacteria</taxon>
        <taxon>Bacillati</taxon>
        <taxon>Actinomycetota</taxon>
        <taxon>Actinomycetes</taxon>
        <taxon>Mycobacteriales</taxon>
        <taxon>Nocardiaceae</taxon>
        <taxon>Nocardia</taxon>
    </lineage>
</organism>
<comment type="subunit">
    <text evidence="3">Homodimer.</text>
</comment>
<evidence type="ECO:0000313" key="12">
    <source>
        <dbReference type="Proteomes" id="UP000321424"/>
    </source>
</evidence>
<evidence type="ECO:0000256" key="2">
    <source>
        <dbReference type="ARBA" id="ARBA00010472"/>
    </source>
</evidence>
<dbReference type="OrthoDB" id="3542626at2"/>
<dbReference type="EMBL" id="BJXA01000030">
    <property type="protein sequence ID" value="GEM39952.1"/>
    <property type="molecule type" value="Genomic_DNA"/>
</dbReference>
<keyword evidence="12" id="KW-1185">Reference proteome</keyword>
<evidence type="ECO:0000256" key="8">
    <source>
        <dbReference type="RuleBase" id="RU003471"/>
    </source>
</evidence>
<dbReference type="SUPFAM" id="SSF55399">
    <property type="entry name" value="Subtilisin inhibitor"/>
    <property type="match status" value="1"/>
</dbReference>
<evidence type="ECO:0000256" key="6">
    <source>
        <dbReference type="ARBA" id="ARBA00022900"/>
    </source>
</evidence>
<keyword evidence="7" id="KW-1015">Disulfide bond</keyword>
<protein>
    <submittedName>
        <fullName evidence="11">Subtilase-type protease inhibitor</fullName>
    </submittedName>
</protein>
<accession>A0A511MH31</accession>
<dbReference type="InterPro" id="IPR036819">
    <property type="entry name" value="Subtilisin_inhibitor-like_sf"/>
</dbReference>
<reference evidence="11 12" key="1">
    <citation type="submission" date="2019-07" db="EMBL/GenBank/DDBJ databases">
        <title>Whole genome shotgun sequence of Nocardia ninae NBRC 108245.</title>
        <authorList>
            <person name="Hosoyama A."/>
            <person name="Uohara A."/>
            <person name="Ohji S."/>
            <person name="Ichikawa N."/>
        </authorList>
    </citation>
    <scope>NUCLEOTIDE SEQUENCE [LARGE SCALE GENOMIC DNA]</scope>
    <source>
        <strain evidence="11 12">NBRC 108245</strain>
    </source>
</reference>
<keyword evidence="9" id="KW-0732">Signal</keyword>
<comment type="subcellular location">
    <subcellularLocation>
        <location evidence="1">Secreted</location>
    </subcellularLocation>
</comment>
<dbReference type="PRINTS" id="PR00294">
    <property type="entry name" value="SSBTLNINHBTR"/>
</dbReference>
<sequence length="141" mass="14607">MAMARTGRVVGVSIGAAVVFGVSMAAPVGAATDQITQSVVSLSVAPGVSVEVIYKRVVSLICAPTIGGTHPKAKEACKNLEAANGNIRELADFTVPPLCSQDFDPIVATIDGVWRGQPISDHGFFSNACVLRATTVSVFDF</sequence>
<keyword evidence="4" id="KW-0964">Secreted</keyword>
<evidence type="ECO:0000256" key="4">
    <source>
        <dbReference type="ARBA" id="ARBA00022525"/>
    </source>
</evidence>
<comment type="similarity">
    <text evidence="2 8">Belongs to the protease inhibitor I16 (SSI) family.</text>
</comment>
<dbReference type="Gene3D" id="3.30.350.10">
    <property type="entry name" value="Subtilisin inhibitor-like"/>
    <property type="match status" value="1"/>
</dbReference>
<evidence type="ECO:0000256" key="1">
    <source>
        <dbReference type="ARBA" id="ARBA00004613"/>
    </source>
</evidence>
<dbReference type="Proteomes" id="UP000321424">
    <property type="component" value="Unassembled WGS sequence"/>
</dbReference>
<evidence type="ECO:0000256" key="5">
    <source>
        <dbReference type="ARBA" id="ARBA00022690"/>
    </source>
</evidence>
<evidence type="ECO:0000313" key="11">
    <source>
        <dbReference type="EMBL" id="GEM39952.1"/>
    </source>
</evidence>
<evidence type="ECO:0000256" key="9">
    <source>
        <dbReference type="SAM" id="SignalP"/>
    </source>
</evidence>
<dbReference type="Pfam" id="PF00720">
    <property type="entry name" value="SSI"/>
    <property type="match status" value="1"/>
</dbReference>
<evidence type="ECO:0000259" key="10">
    <source>
        <dbReference type="Pfam" id="PF00720"/>
    </source>
</evidence>
<keyword evidence="5 8" id="KW-0646">Protease inhibitor</keyword>
<name>A0A511MH31_9NOCA</name>
<dbReference type="InterPro" id="IPR000691">
    <property type="entry name" value="Prot_inh_I16_SSI"/>
</dbReference>
<dbReference type="InterPro" id="IPR023549">
    <property type="entry name" value="Subtilisin_inhibitor"/>
</dbReference>
<dbReference type="GO" id="GO:0004867">
    <property type="term" value="F:serine-type endopeptidase inhibitor activity"/>
    <property type="evidence" value="ECO:0007669"/>
    <property type="project" value="UniProtKB-KW"/>
</dbReference>